<gene>
    <name evidence="1" type="ORF">F2Q68_00043369</name>
</gene>
<name>A0A8S9LNC2_BRACR</name>
<dbReference type="Proteomes" id="UP000712281">
    <property type="component" value="Unassembled WGS sequence"/>
</dbReference>
<dbReference type="AlphaFoldDB" id="A0A8S9LNC2"/>
<evidence type="ECO:0000313" key="2">
    <source>
        <dbReference type="Proteomes" id="UP000712281"/>
    </source>
</evidence>
<protein>
    <submittedName>
        <fullName evidence="1">Uncharacterized protein</fullName>
    </submittedName>
</protein>
<sequence>MVRIDEDGDVADEFLEDHNCKTLPKRCIQQAAKVRGLVISSAGKLQPLMH</sequence>
<dbReference type="EMBL" id="QGKW02000276">
    <property type="protein sequence ID" value="KAF2607028.1"/>
    <property type="molecule type" value="Genomic_DNA"/>
</dbReference>
<organism evidence="1 2">
    <name type="scientific">Brassica cretica</name>
    <name type="common">Mustard</name>
    <dbReference type="NCBI Taxonomy" id="69181"/>
    <lineage>
        <taxon>Eukaryota</taxon>
        <taxon>Viridiplantae</taxon>
        <taxon>Streptophyta</taxon>
        <taxon>Embryophyta</taxon>
        <taxon>Tracheophyta</taxon>
        <taxon>Spermatophyta</taxon>
        <taxon>Magnoliopsida</taxon>
        <taxon>eudicotyledons</taxon>
        <taxon>Gunneridae</taxon>
        <taxon>Pentapetalae</taxon>
        <taxon>rosids</taxon>
        <taxon>malvids</taxon>
        <taxon>Brassicales</taxon>
        <taxon>Brassicaceae</taxon>
        <taxon>Brassiceae</taxon>
        <taxon>Brassica</taxon>
    </lineage>
</organism>
<proteinExistence type="predicted"/>
<accession>A0A8S9LNC2</accession>
<reference evidence="1" key="1">
    <citation type="submission" date="2019-12" db="EMBL/GenBank/DDBJ databases">
        <title>Genome sequencing and annotation of Brassica cretica.</title>
        <authorList>
            <person name="Studholme D.J."/>
            <person name="Sarris P.F."/>
        </authorList>
    </citation>
    <scope>NUCLEOTIDE SEQUENCE</scope>
    <source>
        <strain evidence="1">PFS-001/15</strain>
        <tissue evidence="1">Leaf</tissue>
    </source>
</reference>
<evidence type="ECO:0000313" key="1">
    <source>
        <dbReference type="EMBL" id="KAF2607028.1"/>
    </source>
</evidence>
<comment type="caution">
    <text evidence="1">The sequence shown here is derived from an EMBL/GenBank/DDBJ whole genome shotgun (WGS) entry which is preliminary data.</text>
</comment>